<evidence type="ECO:0000256" key="2">
    <source>
        <dbReference type="ARBA" id="ARBA00022475"/>
    </source>
</evidence>
<dbReference type="RefSeq" id="WP_068395895.1">
    <property type="nucleotide sequence ID" value="NZ_CP014504.1"/>
</dbReference>
<dbReference type="PANTHER" id="PTHR14969">
    <property type="entry name" value="SPHINGOSINE-1-PHOSPHATE PHOSPHOHYDROLASE"/>
    <property type="match status" value="1"/>
</dbReference>
<feature type="signal peptide" evidence="7">
    <location>
        <begin position="1"/>
        <end position="18"/>
    </location>
</feature>
<dbReference type="GO" id="GO:0016787">
    <property type="term" value="F:hydrolase activity"/>
    <property type="evidence" value="ECO:0007669"/>
    <property type="project" value="UniProtKB-KW"/>
</dbReference>
<dbReference type="SMART" id="SM00014">
    <property type="entry name" value="acidPPc"/>
    <property type="match status" value="1"/>
</dbReference>
<evidence type="ECO:0000256" key="5">
    <source>
        <dbReference type="ARBA" id="ARBA00022989"/>
    </source>
</evidence>
<name>A0A127V863_9SPHI</name>
<keyword evidence="5" id="KW-1133">Transmembrane helix</keyword>
<evidence type="ECO:0000256" key="4">
    <source>
        <dbReference type="ARBA" id="ARBA00022801"/>
    </source>
</evidence>
<evidence type="ECO:0000256" key="6">
    <source>
        <dbReference type="ARBA" id="ARBA00023136"/>
    </source>
</evidence>
<dbReference type="GO" id="GO:0005886">
    <property type="term" value="C:plasma membrane"/>
    <property type="evidence" value="ECO:0007669"/>
    <property type="project" value="UniProtKB-SubCell"/>
</dbReference>
<dbReference type="KEGG" id="pcm:AY601_0480"/>
<evidence type="ECO:0000259" key="8">
    <source>
        <dbReference type="SMART" id="SM00014"/>
    </source>
</evidence>
<keyword evidence="4" id="KW-0378">Hydrolase</keyword>
<keyword evidence="10" id="KW-1185">Reference proteome</keyword>
<protein>
    <submittedName>
        <fullName evidence="9">Phosphoesterase</fullName>
    </submittedName>
</protein>
<dbReference type="Pfam" id="PF01569">
    <property type="entry name" value="PAP2"/>
    <property type="match status" value="1"/>
</dbReference>
<evidence type="ECO:0000313" key="9">
    <source>
        <dbReference type="EMBL" id="AMP97435.1"/>
    </source>
</evidence>
<dbReference type="InterPro" id="IPR036938">
    <property type="entry name" value="PAP2/HPO_sf"/>
</dbReference>
<dbReference type="Proteomes" id="UP000071561">
    <property type="component" value="Chromosome"/>
</dbReference>
<feature type="chain" id="PRO_5007280180" evidence="7">
    <location>
        <begin position="19"/>
        <end position="260"/>
    </location>
</feature>
<evidence type="ECO:0000256" key="3">
    <source>
        <dbReference type="ARBA" id="ARBA00022692"/>
    </source>
</evidence>
<keyword evidence="7" id="KW-0732">Signal</keyword>
<comment type="subcellular location">
    <subcellularLocation>
        <location evidence="1">Cell membrane</location>
        <topology evidence="1">Multi-pass membrane protein</topology>
    </subcellularLocation>
</comment>
<dbReference type="EMBL" id="CP014504">
    <property type="protein sequence ID" value="AMP97435.1"/>
    <property type="molecule type" value="Genomic_DNA"/>
</dbReference>
<keyword evidence="6" id="KW-0472">Membrane</keyword>
<gene>
    <name evidence="9" type="ORF">AY601_0480</name>
</gene>
<evidence type="ECO:0000256" key="7">
    <source>
        <dbReference type="SAM" id="SignalP"/>
    </source>
</evidence>
<dbReference type="SUPFAM" id="SSF48317">
    <property type="entry name" value="Acid phosphatase/Vanadium-dependent haloperoxidase"/>
    <property type="match status" value="1"/>
</dbReference>
<organism evidence="9 10">
    <name type="scientific">Pedobacter cryoconitis</name>
    <dbReference type="NCBI Taxonomy" id="188932"/>
    <lineage>
        <taxon>Bacteria</taxon>
        <taxon>Pseudomonadati</taxon>
        <taxon>Bacteroidota</taxon>
        <taxon>Sphingobacteriia</taxon>
        <taxon>Sphingobacteriales</taxon>
        <taxon>Sphingobacteriaceae</taxon>
        <taxon>Pedobacter</taxon>
    </lineage>
</organism>
<feature type="domain" description="Phosphatidic acid phosphatase type 2/haloperoxidase" evidence="8">
    <location>
        <begin position="122"/>
        <end position="223"/>
    </location>
</feature>
<evidence type="ECO:0000256" key="1">
    <source>
        <dbReference type="ARBA" id="ARBA00004651"/>
    </source>
</evidence>
<proteinExistence type="predicted"/>
<dbReference type="InterPro" id="IPR000326">
    <property type="entry name" value="PAP2/HPO"/>
</dbReference>
<dbReference type="CDD" id="cd03394">
    <property type="entry name" value="PAP2_like_5"/>
    <property type="match status" value="1"/>
</dbReference>
<dbReference type="AlphaFoldDB" id="A0A127V863"/>
<accession>A0A127V863</accession>
<sequence precursor="true">MKFFSFIFAVCLPGMVFAQQVDTLSKDSIQHTPKQSVMKTRGLNPPQIKSFIVPAVLISYGLVSLGNNAIRRLDYSTRAELQEDHPTFALHADNFLQFAPGAAFYALNLAGVKSKHGIVDGTAIYVLAEAIMSGSTFSVKHMVGRVRPDGADNYSFPSGHTANAFAAAEFLNQEYRDVSPWIGYAGYTVATATGVLRMYNNKHWVSDVVAGAGFGIASTKLAYLIYPHLKKLVMGKQAMKYSLVPMYQQKAAGLSFNGTF</sequence>
<dbReference type="PANTHER" id="PTHR14969:SF62">
    <property type="entry name" value="DECAPRENYLPHOSPHORYL-5-PHOSPHORIBOSE PHOSPHATASE RV3807C-RELATED"/>
    <property type="match status" value="1"/>
</dbReference>
<evidence type="ECO:0000313" key="10">
    <source>
        <dbReference type="Proteomes" id="UP000071561"/>
    </source>
</evidence>
<dbReference type="PATRIC" id="fig|188932.3.peg.489"/>
<keyword evidence="2" id="KW-1003">Cell membrane</keyword>
<reference evidence="9 10" key="1">
    <citation type="submission" date="2016-03" db="EMBL/GenBank/DDBJ databases">
        <title>Complete genome sequence of Pedobacter cryoconitis PAMC 27485.</title>
        <authorList>
            <person name="Lee J."/>
            <person name="Kim O.-S."/>
        </authorList>
    </citation>
    <scope>NUCLEOTIDE SEQUENCE [LARGE SCALE GENOMIC DNA]</scope>
    <source>
        <strain evidence="9 10">PAMC 27485</strain>
    </source>
</reference>
<keyword evidence="3" id="KW-0812">Transmembrane</keyword>
<dbReference type="Gene3D" id="1.20.144.10">
    <property type="entry name" value="Phosphatidic acid phosphatase type 2/haloperoxidase"/>
    <property type="match status" value="1"/>
</dbReference>